<proteinExistence type="predicted"/>
<organism evidence="1 2">
    <name type="scientific">Pistacia integerrima</name>
    <dbReference type="NCBI Taxonomy" id="434235"/>
    <lineage>
        <taxon>Eukaryota</taxon>
        <taxon>Viridiplantae</taxon>
        <taxon>Streptophyta</taxon>
        <taxon>Embryophyta</taxon>
        <taxon>Tracheophyta</taxon>
        <taxon>Spermatophyta</taxon>
        <taxon>Magnoliopsida</taxon>
        <taxon>eudicotyledons</taxon>
        <taxon>Gunneridae</taxon>
        <taxon>Pentapetalae</taxon>
        <taxon>rosids</taxon>
        <taxon>malvids</taxon>
        <taxon>Sapindales</taxon>
        <taxon>Anacardiaceae</taxon>
        <taxon>Pistacia</taxon>
    </lineage>
</organism>
<gene>
    <name evidence="1" type="ORF">Pint_06341</name>
</gene>
<comment type="caution">
    <text evidence="1">The sequence shown here is derived from an EMBL/GenBank/DDBJ whole genome shotgun (WGS) entry which is preliminary data.</text>
</comment>
<protein>
    <submittedName>
        <fullName evidence="1">Uncharacterized protein</fullName>
    </submittedName>
</protein>
<sequence>MGDNTVNLTADGGVVKQILRRAKADALSPTEDLPLVDATCEKGFDISNQFMTVTYCCFGGIVHYEGTLAETGEVFDTTHEDNSVFSFELGKGSVIQAWDIALRTMKARITKITCKPEYAYGSAGSPPDIPPNATLIFEVELLSCRPRKGSSLGSVSEERARLEELKKQREIAAAAKEEEKKKREEAKAAAAARIQAKLEAKKGQGKGKGKAK</sequence>
<evidence type="ECO:0000313" key="2">
    <source>
        <dbReference type="Proteomes" id="UP001163603"/>
    </source>
</evidence>
<dbReference type="EMBL" id="CM047738">
    <property type="protein sequence ID" value="KAJ0044943.1"/>
    <property type="molecule type" value="Genomic_DNA"/>
</dbReference>
<reference evidence="2" key="1">
    <citation type="journal article" date="2023" name="G3 (Bethesda)">
        <title>Genome assembly and association tests identify interacting loci associated with vigor, precocity, and sex in interspecific pistachio rootstocks.</title>
        <authorList>
            <person name="Palmer W."/>
            <person name="Jacygrad E."/>
            <person name="Sagayaradj S."/>
            <person name="Cavanaugh K."/>
            <person name="Han R."/>
            <person name="Bertier L."/>
            <person name="Beede B."/>
            <person name="Kafkas S."/>
            <person name="Golino D."/>
            <person name="Preece J."/>
            <person name="Michelmore R."/>
        </authorList>
    </citation>
    <scope>NUCLEOTIDE SEQUENCE [LARGE SCALE GENOMIC DNA]</scope>
</reference>
<keyword evidence="2" id="KW-1185">Reference proteome</keyword>
<name>A0ACC0Z3P2_9ROSI</name>
<accession>A0ACC0Z3P2</accession>
<dbReference type="Proteomes" id="UP001163603">
    <property type="component" value="Chromosome 3"/>
</dbReference>
<evidence type="ECO:0000313" key="1">
    <source>
        <dbReference type="EMBL" id="KAJ0044943.1"/>
    </source>
</evidence>